<feature type="region of interest" description="Disordered" evidence="5">
    <location>
        <begin position="129"/>
        <end position="206"/>
    </location>
</feature>
<evidence type="ECO:0000313" key="8">
    <source>
        <dbReference type="Proteomes" id="UP001177023"/>
    </source>
</evidence>
<keyword evidence="8" id="KW-1185">Reference proteome</keyword>
<evidence type="ECO:0000256" key="3">
    <source>
        <dbReference type="ARBA" id="ARBA00023038"/>
    </source>
</evidence>
<feature type="domain" description="LIM zinc-binding" evidence="6">
    <location>
        <begin position="313"/>
        <end position="373"/>
    </location>
</feature>
<dbReference type="GO" id="GO:0005912">
    <property type="term" value="C:adherens junction"/>
    <property type="evidence" value="ECO:0007669"/>
    <property type="project" value="TreeGrafter"/>
</dbReference>
<dbReference type="Pfam" id="PF00412">
    <property type="entry name" value="LIM"/>
    <property type="match status" value="3"/>
</dbReference>
<organism evidence="7 8">
    <name type="scientific">Mesorhabditis spiculigera</name>
    <dbReference type="NCBI Taxonomy" id="96644"/>
    <lineage>
        <taxon>Eukaryota</taxon>
        <taxon>Metazoa</taxon>
        <taxon>Ecdysozoa</taxon>
        <taxon>Nematoda</taxon>
        <taxon>Chromadorea</taxon>
        <taxon>Rhabditida</taxon>
        <taxon>Rhabditina</taxon>
        <taxon>Rhabditomorpha</taxon>
        <taxon>Rhabditoidea</taxon>
        <taxon>Rhabditidae</taxon>
        <taxon>Mesorhabditinae</taxon>
        <taxon>Mesorhabditis</taxon>
    </lineage>
</organism>
<sequence length="450" mass="50144">MAADFNPVAFLDELESFGRPPPPRQLGKPAESSPSTSEIVTKLNALNLEKQKKMRTGPVPPSENGMLSLGKKMNAATKEEISREEASGLRQMVVTASPNYKPGHGAEPERYGGVDEEQKMVGKTFSYGVISPKTPTQQKATNFPKVDVLNSPPTRYTSSSPSTSEYSERGSTGNRLPKNGISYPEYGREKQIGPAEPSPKPHLSSEDRLNRWKEMDAALAKQDEKFGRLSAQIREDVNRMRVDAQKIGNCFGCKDAMYYGDEATVAMDRKYHPGCFKCQQCERNLKDLKFYFIDDKFLCQEDFLLAELHKKADKCAVCHKPIVEMVLQAVGKSFHPGCFNCSVCGKCLDGVQFAVDEQDKIFCTDDYYERYAPRCHSCRKPIMPKKGTGETVRVVALGNDYHLECYSCEGCGKQLGDDHNEQCHPLNGHLLCRPCHQLWKATGGAPTTDL</sequence>
<dbReference type="Gene3D" id="2.10.110.10">
    <property type="entry name" value="Cysteine Rich Protein"/>
    <property type="match status" value="3"/>
</dbReference>
<dbReference type="GO" id="GO:0046872">
    <property type="term" value="F:metal ion binding"/>
    <property type="evidence" value="ECO:0007669"/>
    <property type="project" value="UniProtKB-KW"/>
</dbReference>
<dbReference type="CDD" id="cd08368">
    <property type="entry name" value="LIM"/>
    <property type="match status" value="1"/>
</dbReference>
<dbReference type="FunFam" id="2.10.110.10:FF:000057">
    <property type="entry name" value="Zyxin"/>
    <property type="match status" value="1"/>
</dbReference>
<name>A0AA36CPF2_9BILA</name>
<dbReference type="SUPFAM" id="SSF57716">
    <property type="entry name" value="Glucocorticoid receptor-like (DNA-binding domain)"/>
    <property type="match status" value="2"/>
</dbReference>
<dbReference type="SMART" id="SM00132">
    <property type="entry name" value="LIM"/>
    <property type="match status" value="3"/>
</dbReference>
<dbReference type="GO" id="GO:0000932">
    <property type="term" value="C:P-body"/>
    <property type="evidence" value="ECO:0007669"/>
    <property type="project" value="TreeGrafter"/>
</dbReference>
<dbReference type="GO" id="GO:0003714">
    <property type="term" value="F:transcription corepressor activity"/>
    <property type="evidence" value="ECO:0007669"/>
    <property type="project" value="TreeGrafter"/>
</dbReference>
<dbReference type="InterPro" id="IPR047247">
    <property type="entry name" value="Ajuba-like_LIM2"/>
</dbReference>
<dbReference type="Proteomes" id="UP001177023">
    <property type="component" value="Unassembled WGS sequence"/>
</dbReference>
<dbReference type="GO" id="GO:0001666">
    <property type="term" value="P:response to hypoxia"/>
    <property type="evidence" value="ECO:0007669"/>
    <property type="project" value="TreeGrafter"/>
</dbReference>
<gene>
    <name evidence="7" type="ORF">MSPICULIGERA_LOCUS10763</name>
</gene>
<dbReference type="PROSITE" id="PS00028">
    <property type="entry name" value="ZINC_FINGER_C2H2_1"/>
    <property type="match status" value="1"/>
</dbReference>
<feature type="non-terminal residue" evidence="7">
    <location>
        <position position="1"/>
    </location>
</feature>
<keyword evidence="1 4" id="KW-0479">Metal-binding</keyword>
<keyword evidence="3 4" id="KW-0440">LIM domain</keyword>
<dbReference type="GO" id="GO:0005634">
    <property type="term" value="C:nucleus"/>
    <property type="evidence" value="ECO:0007669"/>
    <property type="project" value="TreeGrafter"/>
</dbReference>
<dbReference type="GO" id="GO:0005667">
    <property type="term" value="C:transcription regulator complex"/>
    <property type="evidence" value="ECO:0007669"/>
    <property type="project" value="TreeGrafter"/>
</dbReference>
<dbReference type="InterPro" id="IPR013087">
    <property type="entry name" value="Znf_C2H2_type"/>
</dbReference>
<proteinExistence type="predicted"/>
<dbReference type="EMBL" id="CATQJA010002597">
    <property type="protein sequence ID" value="CAJ0572375.1"/>
    <property type="molecule type" value="Genomic_DNA"/>
</dbReference>
<comment type="caution">
    <text evidence="7">The sequence shown here is derived from an EMBL/GenBank/DDBJ whole genome shotgun (WGS) entry which is preliminary data.</text>
</comment>
<dbReference type="AlphaFoldDB" id="A0AA36CPF2"/>
<evidence type="ECO:0000256" key="1">
    <source>
        <dbReference type="ARBA" id="ARBA00022723"/>
    </source>
</evidence>
<reference evidence="7" key="1">
    <citation type="submission" date="2023-06" db="EMBL/GenBank/DDBJ databases">
        <authorList>
            <person name="Delattre M."/>
        </authorList>
    </citation>
    <scope>NUCLEOTIDE SEQUENCE</scope>
    <source>
        <strain evidence="7">AF72</strain>
    </source>
</reference>
<dbReference type="PANTHER" id="PTHR24219">
    <property type="entry name" value="LIM DOMAIN-CONTAINING PROTEIN JUB"/>
    <property type="match status" value="1"/>
</dbReference>
<feature type="domain" description="LIM zinc-binding" evidence="6">
    <location>
        <begin position="374"/>
        <end position="442"/>
    </location>
</feature>
<evidence type="ECO:0000259" key="6">
    <source>
        <dbReference type="PROSITE" id="PS50023"/>
    </source>
</evidence>
<feature type="domain" description="LIM zinc-binding" evidence="6">
    <location>
        <begin position="248"/>
        <end position="309"/>
    </location>
</feature>
<dbReference type="InterPro" id="IPR001781">
    <property type="entry name" value="Znf_LIM"/>
</dbReference>
<evidence type="ECO:0000256" key="2">
    <source>
        <dbReference type="ARBA" id="ARBA00022833"/>
    </source>
</evidence>
<feature type="region of interest" description="Disordered" evidence="5">
    <location>
        <begin position="12"/>
        <end position="90"/>
    </location>
</feature>
<keyword evidence="2 4" id="KW-0862">Zinc</keyword>
<feature type="compositionally biased region" description="Low complexity" evidence="5">
    <location>
        <begin position="151"/>
        <end position="165"/>
    </location>
</feature>
<accession>A0AA36CPF2</accession>
<evidence type="ECO:0000256" key="5">
    <source>
        <dbReference type="SAM" id="MobiDB-lite"/>
    </source>
</evidence>
<evidence type="ECO:0000313" key="7">
    <source>
        <dbReference type="EMBL" id="CAJ0572375.1"/>
    </source>
</evidence>
<feature type="compositionally biased region" description="Basic and acidic residues" evidence="5">
    <location>
        <begin position="77"/>
        <end position="87"/>
    </location>
</feature>
<dbReference type="GO" id="GO:0007010">
    <property type="term" value="P:cytoskeleton organization"/>
    <property type="evidence" value="ECO:0007669"/>
    <property type="project" value="TreeGrafter"/>
</dbReference>
<dbReference type="PANTHER" id="PTHR24219:SF4">
    <property type="entry name" value="LIM DOMAIN-CONTAINING PROTEIN JUB"/>
    <property type="match status" value="1"/>
</dbReference>
<dbReference type="InterPro" id="IPR047172">
    <property type="entry name" value="Ajuba-like"/>
</dbReference>
<dbReference type="CDD" id="cd09355">
    <property type="entry name" value="LIM2_Ajuba_like"/>
    <property type="match status" value="1"/>
</dbReference>
<dbReference type="GO" id="GO:0035331">
    <property type="term" value="P:negative regulation of hippo signaling"/>
    <property type="evidence" value="ECO:0007669"/>
    <property type="project" value="TreeGrafter"/>
</dbReference>
<evidence type="ECO:0000256" key="4">
    <source>
        <dbReference type="PROSITE-ProRule" id="PRU00125"/>
    </source>
</evidence>
<dbReference type="PROSITE" id="PS50023">
    <property type="entry name" value="LIM_DOMAIN_2"/>
    <property type="match status" value="3"/>
</dbReference>
<protein>
    <recommendedName>
        <fullName evidence="6">LIM zinc-binding domain-containing protein</fullName>
    </recommendedName>
</protein>